<dbReference type="PANTHER" id="PTHR22946">
    <property type="entry name" value="DIENELACTONE HYDROLASE DOMAIN-CONTAINING PROTEIN-RELATED"/>
    <property type="match status" value="1"/>
</dbReference>
<evidence type="ECO:0000256" key="1">
    <source>
        <dbReference type="ARBA" id="ARBA00022801"/>
    </source>
</evidence>
<keyword evidence="2" id="KW-0732">Signal</keyword>
<evidence type="ECO:0000313" key="5">
    <source>
        <dbReference type="Proteomes" id="UP001165653"/>
    </source>
</evidence>
<feature type="signal peptide" evidence="2">
    <location>
        <begin position="1"/>
        <end position="21"/>
    </location>
</feature>
<accession>A0ABT3FY95</accession>
<dbReference type="InterPro" id="IPR029058">
    <property type="entry name" value="AB_hydrolase_fold"/>
</dbReference>
<keyword evidence="1" id="KW-0378">Hydrolase</keyword>
<comment type="caution">
    <text evidence="4">The sequence shown here is derived from an EMBL/GenBank/DDBJ whole genome shotgun (WGS) entry which is preliminary data.</text>
</comment>
<dbReference type="PANTHER" id="PTHR22946:SF9">
    <property type="entry name" value="POLYKETIDE TRANSFERASE AF380"/>
    <property type="match status" value="1"/>
</dbReference>
<dbReference type="Proteomes" id="UP001165653">
    <property type="component" value="Unassembled WGS sequence"/>
</dbReference>
<evidence type="ECO:0000259" key="3">
    <source>
        <dbReference type="Pfam" id="PF00326"/>
    </source>
</evidence>
<feature type="domain" description="Peptidase S9 prolyl oligopeptidase catalytic" evidence="3">
    <location>
        <begin position="126"/>
        <end position="225"/>
    </location>
</feature>
<keyword evidence="5" id="KW-1185">Reference proteome</keyword>
<protein>
    <submittedName>
        <fullName evidence="4">Prolyl oligopeptidase family serine peptidase</fullName>
    </submittedName>
</protein>
<dbReference type="EMBL" id="JAPDDR010000002">
    <property type="protein sequence ID" value="MCW1912547.1"/>
    <property type="molecule type" value="Genomic_DNA"/>
</dbReference>
<gene>
    <name evidence="4" type="ORF">OJ996_03110</name>
</gene>
<name>A0ABT3FY95_9BACT</name>
<dbReference type="InterPro" id="IPR050261">
    <property type="entry name" value="FrsA_esterase"/>
</dbReference>
<dbReference type="Gene3D" id="3.40.50.1820">
    <property type="entry name" value="alpha/beta hydrolase"/>
    <property type="match status" value="1"/>
</dbReference>
<dbReference type="Pfam" id="PF00326">
    <property type="entry name" value="Peptidase_S9"/>
    <property type="match status" value="1"/>
</dbReference>
<organism evidence="4 5">
    <name type="scientific">Luteolibacter rhizosphaerae</name>
    <dbReference type="NCBI Taxonomy" id="2989719"/>
    <lineage>
        <taxon>Bacteria</taxon>
        <taxon>Pseudomonadati</taxon>
        <taxon>Verrucomicrobiota</taxon>
        <taxon>Verrucomicrobiia</taxon>
        <taxon>Verrucomicrobiales</taxon>
        <taxon>Verrucomicrobiaceae</taxon>
        <taxon>Luteolibacter</taxon>
    </lineage>
</organism>
<proteinExistence type="predicted"/>
<dbReference type="SUPFAM" id="SSF53474">
    <property type="entry name" value="alpha/beta-Hydrolases"/>
    <property type="match status" value="1"/>
</dbReference>
<evidence type="ECO:0000256" key="2">
    <source>
        <dbReference type="SAM" id="SignalP"/>
    </source>
</evidence>
<dbReference type="RefSeq" id="WP_264511053.1">
    <property type="nucleotide sequence ID" value="NZ_JAPDDR010000002.1"/>
</dbReference>
<evidence type="ECO:0000313" key="4">
    <source>
        <dbReference type="EMBL" id="MCW1912547.1"/>
    </source>
</evidence>
<reference evidence="4" key="1">
    <citation type="submission" date="2022-10" db="EMBL/GenBank/DDBJ databases">
        <title>Luteolibacter sp. GHJ8, whole genome shotgun sequencing project.</title>
        <authorList>
            <person name="Zhao G."/>
            <person name="Shen L."/>
        </authorList>
    </citation>
    <scope>NUCLEOTIDE SEQUENCE</scope>
    <source>
        <strain evidence="4">GHJ8</strain>
    </source>
</reference>
<dbReference type="InterPro" id="IPR001375">
    <property type="entry name" value="Peptidase_S9_cat"/>
</dbReference>
<feature type="chain" id="PRO_5046781814" evidence="2">
    <location>
        <begin position="22"/>
        <end position="333"/>
    </location>
</feature>
<sequence length="333" mass="34882">MTSLRLSSIAAFAVAVLALNACQKPAGASSKGGATQTLAQEREGFSTQLIKQQSEDEAPPAPPPGVFKLVAYPSPAGNLAAYVSPDPDDGKKRPLVIWIVGGFSNSISEIAWAVGMPAENDQSAAAYRKAGIAMMYPSFRGGNKNPGHKEGFYGEVDDVLAAAVYAASLPWVDPARIYLGGHSTGGTLALLAAEAAPAGQFRAVMSFGPVEEVAGYGQDHLPFKVGDEKESRLRAPVEFLGAISAPTFVIEGSEGNSASLEELRERNRNPKISFVVAKGQDHFSVLGPSNSLFAAKILGDSGPECRIGITEAEIQAACKKAAQTDLPPGLERR</sequence>